<reference evidence="2" key="1">
    <citation type="submission" date="2022-07" db="EMBL/GenBank/DDBJ databases">
        <title>Fungi with potential for degradation of polypropylene.</title>
        <authorList>
            <person name="Gostincar C."/>
        </authorList>
    </citation>
    <scope>NUCLEOTIDE SEQUENCE</scope>
    <source>
        <strain evidence="2">EXF-13287</strain>
    </source>
</reference>
<name>A0AA38RBH5_9PEZI</name>
<evidence type="ECO:0000313" key="2">
    <source>
        <dbReference type="EMBL" id="KAJ9141996.1"/>
    </source>
</evidence>
<dbReference type="InterPro" id="IPR015034">
    <property type="entry name" value="Bles03"/>
</dbReference>
<keyword evidence="3" id="KW-1185">Reference proteome</keyword>
<dbReference type="EMBL" id="JANBVN010000127">
    <property type="protein sequence ID" value="KAJ9141996.1"/>
    <property type="molecule type" value="Genomic_DNA"/>
</dbReference>
<comment type="similarity">
    <text evidence="1">Belongs to the UPF0696 family.</text>
</comment>
<dbReference type="PANTHER" id="PTHR31977">
    <property type="entry name" value="UPF0696 PROTEIN C11ORF68"/>
    <property type="match status" value="1"/>
</dbReference>
<comment type="caution">
    <text evidence="2">The sequence shown here is derived from an EMBL/GenBank/DDBJ whole genome shotgun (WGS) entry which is preliminary data.</text>
</comment>
<dbReference type="SUPFAM" id="SSF55418">
    <property type="entry name" value="eIF4e-like"/>
    <property type="match status" value="1"/>
</dbReference>
<protein>
    <submittedName>
        <fullName evidence="2">DUF1917-domain-containing protein</fullName>
    </submittedName>
</protein>
<organism evidence="2 3">
    <name type="scientific">Coniochaeta hoffmannii</name>
    <dbReference type="NCBI Taxonomy" id="91930"/>
    <lineage>
        <taxon>Eukaryota</taxon>
        <taxon>Fungi</taxon>
        <taxon>Dikarya</taxon>
        <taxon>Ascomycota</taxon>
        <taxon>Pezizomycotina</taxon>
        <taxon>Sordariomycetes</taxon>
        <taxon>Sordariomycetidae</taxon>
        <taxon>Coniochaetales</taxon>
        <taxon>Coniochaetaceae</taxon>
        <taxon>Coniochaeta</taxon>
    </lineage>
</organism>
<dbReference type="Pfam" id="PF08939">
    <property type="entry name" value="Bles03"/>
    <property type="match status" value="1"/>
</dbReference>
<evidence type="ECO:0000313" key="3">
    <source>
        <dbReference type="Proteomes" id="UP001174691"/>
    </source>
</evidence>
<proteinExistence type="inferred from homology"/>
<dbReference type="PANTHER" id="PTHR31977:SF1">
    <property type="entry name" value="UPF0696 PROTEIN C11ORF68"/>
    <property type="match status" value="1"/>
</dbReference>
<evidence type="ECO:0000256" key="1">
    <source>
        <dbReference type="ARBA" id="ARBA00010568"/>
    </source>
</evidence>
<gene>
    <name evidence="2" type="ORF">NKR19_g7367</name>
</gene>
<accession>A0AA38RBH5</accession>
<dbReference type="Proteomes" id="UP001174691">
    <property type="component" value="Unassembled WGS sequence"/>
</dbReference>
<dbReference type="AlphaFoldDB" id="A0AA38RBH5"/>
<dbReference type="InterPro" id="IPR023398">
    <property type="entry name" value="TIF_eIF4e-like"/>
</dbReference>
<dbReference type="Gene3D" id="3.30.760.10">
    <property type="entry name" value="RNA Cap, Translation Initiation Factor Eif4e"/>
    <property type="match status" value="1"/>
</dbReference>
<sequence>MDSDSEFYGDEETVSRLHARVSSFDPSTALRDLMLTMPSHPGKQVKVTTTKIGHLHNPYEGVRYAWQLDETVDAFLARLPPSTTPVTAVDHWIYICNPYIPLEPKSQSANQHVPGCEDEAPLEAHTKLDLFIQGGLERLHLLSDFIARTKSAAMTKSIATREMNKERSLAVTQILDLAHHLHVRCGKWMLFPPPNVVDDVWAVVARATAANELGVAAKVAPKGDEEGSQGSARLICIYTRDFRDKDDVARVLGRMRELELVRANSRPVYYKCDAYTYLGIGSKNAWDIRASLYSSVEIFAYAKAKPKLGEGLVRLYLD</sequence>